<sequence length="70" mass="7799">MTKTMLEPISFDGIEDKIGVEKAILQACSPKQMAKIRAMDREIRKSIASLPKPTQEELLAKVKAMAQNAR</sequence>
<gene>
    <name evidence="1" type="ORF">HAL011_07410</name>
    <name evidence="2" type="ORF">HAL013_05300</name>
    <name evidence="3" type="ORF">HAL09_12090</name>
</gene>
<keyword evidence="4" id="KW-1185">Reference proteome</keyword>
<dbReference type="EMBL" id="CDMH01000023">
    <property type="protein sequence ID" value="CRF42360.1"/>
    <property type="molecule type" value="Genomic_DNA"/>
</dbReference>
<dbReference type="AlphaFoldDB" id="A0A0K2X564"/>
<proteinExistence type="predicted"/>
<evidence type="ECO:0000313" key="3">
    <source>
        <dbReference type="EMBL" id="CRF44615.1"/>
    </source>
</evidence>
<protein>
    <submittedName>
        <fullName evidence="2">Uncharacterized protein</fullName>
    </submittedName>
</protein>
<reference evidence="2" key="1">
    <citation type="submission" date="2014-12" db="EMBL/GenBank/DDBJ databases">
        <title>Whole genome sequences of four Staphylococcus schleiferi canine isolates.</title>
        <authorList>
            <person name="Misic A.M."/>
            <person name="Cain C."/>
            <person name="Morris D.O."/>
            <person name="Rankin S."/>
            <person name="Beiting D."/>
        </authorList>
    </citation>
    <scope>NUCLEOTIDE SEQUENCE</scope>
    <source>
        <strain evidence="1">ASB11</strain>
        <strain evidence="2">ASB13</strain>
        <strain evidence="3">ASB9</strain>
    </source>
</reference>
<reference evidence="4" key="3">
    <citation type="submission" date="2014-12" db="EMBL/GenBank/DDBJ databases">
        <authorList>
            <person name="Smet A."/>
        </authorList>
    </citation>
    <scope>NUCLEOTIDE SEQUENCE [LARGE SCALE GENOMIC DNA]</scope>
</reference>
<dbReference type="Proteomes" id="UP000041394">
    <property type="component" value="Unassembled WGS sequence"/>
</dbReference>
<name>A0A0K2X564_9HELI</name>
<dbReference type="EMBL" id="CDMN01000047">
    <property type="protein sequence ID" value="CRF44615.1"/>
    <property type="molecule type" value="Genomic_DNA"/>
</dbReference>
<dbReference type="Proteomes" id="UP000038622">
    <property type="component" value="Unassembled WGS sequence"/>
</dbReference>
<dbReference type="EMBL" id="CDML01000024">
    <property type="protein sequence ID" value="CRF40965.1"/>
    <property type="molecule type" value="Genomic_DNA"/>
</dbReference>
<reference evidence="5 6" key="2">
    <citation type="submission" date="2014-12" db="EMBL/GenBank/DDBJ databases">
        <authorList>
            <person name="Jaenicke S."/>
        </authorList>
    </citation>
    <scope>NUCLEOTIDE SEQUENCE [LARGE SCALE GENOMIC DNA]</scope>
</reference>
<dbReference type="STRING" id="1578720.HAL011_07410"/>
<evidence type="ECO:0000313" key="6">
    <source>
        <dbReference type="Proteomes" id="UP000045175"/>
    </source>
</evidence>
<dbReference type="Proteomes" id="UP000045175">
    <property type="component" value="Unassembled WGS sequence"/>
</dbReference>
<evidence type="ECO:0000313" key="5">
    <source>
        <dbReference type="Proteomes" id="UP000041394"/>
    </source>
</evidence>
<accession>A0A0K2X564</accession>
<evidence type="ECO:0000313" key="2">
    <source>
        <dbReference type="EMBL" id="CRF42360.1"/>
    </source>
</evidence>
<dbReference type="RefSeq" id="WP_053941010.1">
    <property type="nucleotide sequence ID" value="NZ_CDMH01000023.1"/>
</dbReference>
<evidence type="ECO:0000313" key="1">
    <source>
        <dbReference type="EMBL" id="CRF40965.1"/>
    </source>
</evidence>
<organism evidence="2 6">
    <name type="scientific">Helicobacter ailurogastricus</name>
    <dbReference type="NCBI Taxonomy" id="1578720"/>
    <lineage>
        <taxon>Bacteria</taxon>
        <taxon>Pseudomonadati</taxon>
        <taxon>Campylobacterota</taxon>
        <taxon>Epsilonproteobacteria</taxon>
        <taxon>Campylobacterales</taxon>
        <taxon>Helicobacteraceae</taxon>
        <taxon>Helicobacter</taxon>
    </lineage>
</organism>
<evidence type="ECO:0000313" key="4">
    <source>
        <dbReference type="Proteomes" id="UP000038622"/>
    </source>
</evidence>